<dbReference type="Proteomes" id="UP000499080">
    <property type="component" value="Unassembled WGS sequence"/>
</dbReference>
<dbReference type="AlphaFoldDB" id="A0A4Y2LPV0"/>
<reference evidence="1 2" key="1">
    <citation type="journal article" date="2019" name="Sci. Rep.">
        <title>Orb-weaving spider Araneus ventricosus genome elucidates the spidroin gene catalogue.</title>
        <authorList>
            <person name="Kono N."/>
            <person name="Nakamura H."/>
            <person name="Ohtoshi R."/>
            <person name="Moran D.A.P."/>
            <person name="Shinohara A."/>
            <person name="Yoshida Y."/>
            <person name="Fujiwara M."/>
            <person name="Mori M."/>
            <person name="Tomita M."/>
            <person name="Arakawa K."/>
        </authorList>
    </citation>
    <scope>NUCLEOTIDE SEQUENCE [LARGE SCALE GENOMIC DNA]</scope>
</reference>
<accession>A0A4Y2LPV0</accession>
<evidence type="ECO:0000313" key="1">
    <source>
        <dbReference type="EMBL" id="GBN16479.1"/>
    </source>
</evidence>
<proteinExistence type="predicted"/>
<sequence length="152" mass="16959">MESISQKKPDLAQGCQTTAKKNQTGYGHCPPSFLIESDKLDGRIRLRVPVSPNRIELPLFFYTLEPKRCIRSIMPFGPVNPIDTLYGQFEYNCIHSRSLCAPLPLDTSHGGQDNLTEARTDVRSIMSPSGNKVCTSFHVYPLGCELAGIQWC</sequence>
<dbReference type="EMBL" id="BGPR01006153">
    <property type="protein sequence ID" value="GBN16479.1"/>
    <property type="molecule type" value="Genomic_DNA"/>
</dbReference>
<gene>
    <name evidence="1" type="ORF">AVEN_12152_1</name>
</gene>
<name>A0A4Y2LPV0_ARAVE</name>
<keyword evidence="2" id="KW-1185">Reference proteome</keyword>
<protein>
    <submittedName>
        <fullName evidence="1">Uncharacterized protein</fullName>
    </submittedName>
</protein>
<organism evidence="1 2">
    <name type="scientific">Araneus ventricosus</name>
    <name type="common">Orbweaver spider</name>
    <name type="synonym">Epeira ventricosa</name>
    <dbReference type="NCBI Taxonomy" id="182803"/>
    <lineage>
        <taxon>Eukaryota</taxon>
        <taxon>Metazoa</taxon>
        <taxon>Ecdysozoa</taxon>
        <taxon>Arthropoda</taxon>
        <taxon>Chelicerata</taxon>
        <taxon>Arachnida</taxon>
        <taxon>Araneae</taxon>
        <taxon>Araneomorphae</taxon>
        <taxon>Entelegynae</taxon>
        <taxon>Araneoidea</taxon>
        <taxon>Araneidae</taxon>
        <taxon>Araneus</taxon>
    </lineage>
</organism>
<evidence type="ECO:0000313" key="2">
    <source>
        <dbReference type="Proteomes" id="UP000499080"/>
    </source>
</evidence>
<comment type="caution">
    <text evidence="1">The sequence shown here is derived from an EMBL/GenBank/DDBJ whole genome shotgun (WGS) entry which is preliminary data.</text>
</comment>